<dbReference type="EMBL" id="JARK01001556">
    <property type="protein sequence ID" value="EYB90397.1"/>
    <property type="molecule type" value="Genomic_DNA"/>
</dbReference>
<name>A0A016SJ29_9BILA</name>
<sequence>MFSIDPYLLMPLQLLLYALYRMIRAIVLLESDLFTLVRKLSQQQQVGDVEFFNVITRYRLDATDIAQEYDFLLFNDGFGTMQELKDVSWMIYTITDRYVYFVRIPSDTLLSINHATRLTPLLHTCCDRVARMDINIFVDEVRATIPPMKGRVVMLHSSPCCGGSMLARMLSSTDPEQQRLIVHGEPPVLSALAVLVNTVSIETIRSITYAALRFAVQHIERDQVLVMKTRTMQKYCCLWNFGILTSSQRDGRVVKALDLSSNGRKSSWVRTPLALKFCKWSVQLIPCRTMQKYCCLWNFGILTSSQRDDRVVKALDLSSNGSNPMQDYAEILLSVEFRDS</sequence>
<reference evidence="2" key="1">
    <citation type="journal article" date="2015" name="Nat. Genet.">
        <title>The genome and transcriptome of the zoonotic hookworm Ancylostoma ceylanicum identify infection-specific gene families.</title>
        <authorList>
            <person name="Schwarz E.M."/>
            <person name="Hu Y."/>
            <person name="Antoshechkin I."/>
            <person name="Miller M.M."/>
            <person name="Sternberg P.W."/>
            <person name="Aroian R.V."/>
        </authorList>
    </citation>
    <scope>NUCLEOTIDE SEQUENCE</scope>
    <source>
        <strain evidence="2">HY135</strain>
    </source>
</reference>
<accession>A0A016SJ29</accession>
<evidence type="ECO:0000313" key="1">
    <source>
        <dbReference type="EMBL" id="EYB90397.1"/>
    </source>
</evidence>
<dbReference type="OrthoDB" id="5866055at2759"/>
<gene>
    <name evidence="1" type="primary">Acey_s0220.g2495</name>
    <name evidence="1" type="synonym">Acey-ZC15.5</name>
    <name evidence="1" type="ORF">Y032_0220g2495</name>
</gene>
<comment type="caution">
    <text evidence="1">The sequence shown here is derived from an EMBL/GenBank/DDBJ whole genome shotgun (WGS) entry which is preliminary data.</text>
</comment>
<evidence type="ECO:0000313" key="2">
    <source>
        <dbReference type="Proteomes" id="UP000024635"/>
    </source>
</evidence>
<dbReference type="Proteomes" id="UP000024635">
    <property type="component" value="Unassembled WGS sequence"/>
</dbReference>
<organism evidence="1 2">
    <name type="scientific">Ancylostoma ceylanicum</name>
    <dbReference type="NCBI Taxonomy" id="53326"/>
    <lineage>
        <taxon>Eukaryota</taxon>
        <taxon>Metazoa</taxon>
        <taxon>Ecdysozoa</taxon>
        <taxon>Nematoda</taxon>
        <taxon>Chromadorea</taxon>
        <taxon>Rhabditida</taxon>
        <taxon>Rhabditina</taxon>
        <taxon>Rhabditomorpha</taxon>
        <taxon>Strongyloidea</taxon>
        <taxon>Ancylostomatidae</taxon>
        <taxon>Ancylostomatinae</taxon>
        <taxon>Ancylostoma</taxon>
    </lineage>
</organism>
<feature type="non-terminal residue" evidence="1">
    <location>
        <position position="1"/>
    </location>
</feature>
<protein>
    <submittedName>
        <fullName evidence="1">Uncharacterized protein</fullName>
    </submittedName>
</protein>
<keyword evidence="2" id="KW-1185">Reference proteome</keyword>
<proteinExistence type="predicted"/>
<dbReference type="AlphaFoldDB" id="A0A016SJ29"/>